<evidence type="ECO:0000256" key="20">
    <source>
        <dbReference type="ARBA" id="ARBA00047959"/>
    </source>
</evidence>
<evidence type="ECO:0000256" key="21">
    <source>
        <dbReference type="ARBA" id="ARBA00048322"/>
    </source>
</evidence>
<keyword evidence="9" id="KW-1133">Transmembrane helix</keyword>
<reference evidence="32 33" key="1">
    <citation type="journal article" date="2001" name="Nature">
        <title>Initial sequencing and analysis of the human genome.</title>
        <authorList>
            <consortium name="International Human Genome Sequencing Consortium"/>
            <person name="Lander E.S."/>
            <person name="Linton L.M."/>
            <person name="Birren B."/>
            <person name="Nusbaum C."/>
            <person name="Zody M.C."/>
            <person name="Baldwin J."/>
            <person name="Devon K."/>
            <person name="Dewar K."/>
            <person name="Doyle M."/>
            <person name="FitzHugh W."/>
            <person name="Funke R."/>
            <person name="Gage D."/>
            <person name="Harris K."/>
            <person name="Heaford A."/>
            <person name="Howland J."/>
            <person name="Kann L."/>
            <person name="Lehoczky J."/>
            <person name="LeVine R."/>
            <person name="McEwan P."/>
            <person name="McKernan K."/>
            <person name="Meldrim J."/>
            <person name="Mesirov J.P."/>
            <person name="Miranda C."/>
            <person name="Morris W."/>
            <person name="Naylor J."/>
            <person name="Raymond C."/>
            <person name="Rosetti M."/>
            <person name="Santos R."/>
            <person name="Sheridan A."/>
            <person name="Sougnez C."/>
            <person name="Stange-Thomann N."/>
            <person name="Stojanovic N."/>
            <person name="Subramanian A."/>
            <person name="Wyman D."/>
            <person name="Rogers J."/>
            <person name="Sulston J."/>
            <person name="Ainscough R."/>
            <person name="Beck S."/>
            <person name="Bentley D."/>
            <person name="Burton J."/>
            <person name="Clee C."/>
            <person name="Carter N."/>
            <person name="Coulson A."/>
            <person name="Deadman R."/>
            <person name="Deloukas P."/>
            <person name="Dunham A."/>
            <person name="Dunham I."/>
            <person name="Durbin R."/>
            <person name="French L."/>
            <person name="Grafham D."/>
            <person name="Gregory S."/>
            <person name="Hubbard T."/>
            <person name="Humphray S."/>
            <person name="Hunt A."/>
            <person name="Jones M."/>
            <person name="Lloyd C."/>
            <person name="McMurray A."/>
            <person name="Matthews L."/>
            <person name="Mercer S."/>
            <person name="Milne S."/>
            <person name="Mullikin J.C."/>
            <person name="Mungall A."/>
            <person name="Plumb R."/>
            <person name="Ross M."/>
            <person name="Shownkeen R."/>
            <person name="Sims S."/>
            <person name="Waterston R.H."/>
            <person name="Wilson R.K."/>
            <person name="Hillier L.W."/>
            <person name="McPherson J.D."/>
            <person name="Marra M.A."/>
            <person name="Mardis E.R."/>
            <person name="Fulton L.A."/>
            <person name="Chinwalla A.T."/>
            <person name="Pepin K.H."/>
            <person name="Gish W.R."/>
            <person name="Chissoe S.L."/>
            <person name="Wendl M.C."/>
            <person name="Delehaunty K.D."/>
            <person name="Miner T.L."/>
            <person name="Delehaunty A."/>
            <person name="Kramer J.B."/>
            <person name="Cook L.L."/>
            <person name="Fulton R.S."/>
            <person name="Johnson D.L."/>
            <person name="Minx P.J."/>
            <person name="Clifton S.W."/>
            <person name="Hawkins T."/>
            <person name="Branscomb E."/>
            <person name="Predki P."/>
            <person name="Richardson P."/>
            <person name="Wenning S."/>
            <person name="Slezak T."/>
            <person name="Doggett N."/>
            <person name="Cheng J.F."/>
            <person name="Olsen A."/>
            <person name="Lucas S."/>
            <person name="Elkin C."/>
            <person name="Uberbacher E."/>
            <person name="Frazier M."/>
            <person name="Gibbs R.A."/>
            <person name="Muzny D.M."/>
            <person name="Scherer S.E."/>
            <person name="Bouck J.B."/>
            <person name="Sodergren E.J."/>
            <person name="Worley K.C."/>
            <person name="Rives C.M."/>
            <person name="Gorrell J.H."/>
            <person name="Metzker M.L."/>
            <person name="Naylor S.L."/>
            <person name="Kucherlapati R.S."/>
            <person name="Nelson D.L."/>
            <person name="Weinstock G.M."/>
            <person name="Sakaki Y."/>
            <person name="Fujiyama A."/>
            <person name="Hattori M."/>
            <person name="Yada T."/>
            <person name="Toyoda A."/>
            <person name="Itoh T."/>
            <person name="Kawagoe C."/>
            <person name="Watanabe H."/>
            <person name="Totoki Y."/>
            <person name="Taylor T."/>
            <person name="Weissenbach J."/>
            <person name="Heilig R."/>
            <person name="Saurin W."/>
            <person name="Artiguenave F."/>
            <person name="Brottier P."/>
            <person name="Bruls T."/>
            <person name="Pelletier E."/>
            <person name="Robert C."/>
            <person name="Wincker P."/>
            <person name="Smith D.R."/>
            <person name="Doucette-Stamm L."/>
            <person name="Rubenfield M."/>
            <person name="Weinstock K."/>
            <person name="Lee H.M."/>
            <person name="Dubois J."/>
            <person name="Rosenthal A."/>
            <person name="Platzer M."/>
            <person name="Nyakatura G."/>
            <person name="Taudien S."/>
            <person name="Rump A."/>
            <person name="Yang H."/>
            <person name="Yu J."/>
            <person name="Wang J."/>
            <person name="Huang G."/>
            <person name="Gu J."/>
            <person name="Hood L."/>
            <person name="Rowen L."/>
            <person name="Madan A."/>
            <person name="Qin S."/>
            <person name="Davis R.W."/>
            <person name="Federspiel N.A."/>
            <person name="Abola A.P."/>
            <person name="Proctor M.J."/>
            <person name="Myers R.M."/>
            <person name="Schmutz J."/>
            <person name="Dickson M."/>
            <person name="Grimwood J."/>
            <person name="Cox D.R."/>
            <person name="Olson M.V."/>
            <person name="Kaul R."/>
            <person name="Raymond C."/>
            <person name="Shimizu N."/>
            <person name="Kawasaki K."/>
            <person name="Minoshima S."/>
            <person name="Evans G.A."/>
            <person name="Athanasiou M."/>
            <person name="Schultz R."/>
            <person name="Roe B.A."/>
            <person name="Chen F."/>
            <person name="Pan H."/>
            <person name="Ramser J."/>
            <person name="Lehrach H."/>
            <person name="Reinhardt R."/>
            <person name="McCombie W.R."/>
            <person name="de la Bastide M."/>
            <person name="Dedhia N."/>
            <person name="Blocker H."/>
            <person name="Hornischer K."/>
            <person name="Nordsiek G."/>
            <person name="Agarwala R."/>
            <person name="Aravind L."/>
            <person name="Bailey J.A."/>
            <person name="Bateman A."/>
            <person name="Batzoglou S."/>
            <person name="Birney E."/>
            <person name="Bork P."/>
            <person name="Brown D.G."/>
            <person name="Burge C.B."/>
            <person name="Cerutti L."/>
            <person name="Chen H.C."/>
            <person name="Church D."/>
            <person name="Clamp M."/>
            <person name="Copley R.R."/>
            <person name="Doerks T."/>
            <person name="Eddy S.R."/>
            <person name="Eichler E.E."/>
            <person name="Furey T.S."/>
            <person name="Galagan J."/>
            <person name="Gilbert J.G."/>
            <person name="Harmon C."/>
            <person name="Hayashizaki Y."/>
            <person name="Haussler D."/>
            <person name="Hermjakob H."/>
            <person name="Hokamp K."/>
            <person name="Jang W."/>
            <person name="Johnson L.S."/>
            <person name="Jones T.A."/>
            <person name="Kasif S."/>
            <person name="Kaspryzk A."/>
            <person name="Kennedy S."/>
            <person name="Kent W.J."/>
            <person name="Kitts P."/>
            <person name="Koonin E.V."/>
            <person name="Korf I."/>
            <person name="Kulp D."/>
            <person name="Lancet D."/>
            <person name="Lowe T.M."/>
            <person name="McLysaght A."/>
            <person name="Mikkelsen T."/>
            <person name="Moran J.V."/>
            <person name="Mulder N."/>
            <person name="Pollara V.J."/>
            <person name="Ponting C.P."/>
            <person name="Schuler G."/>
            <person name="Schultz J."/>
            <person name="Slater G."/>
            <person name="Smit A.F."/>
            <person name="Stupka E."/>
            <person name="Szustakowski J."/>
            <person name="Thierry-Mieg D."/>
            <person name="Thierry-Mieg J."/>
            <person name="Wagner L."/>
            <person name="Wallis J."/>
            <person name="Wheeler R."/>
            <person name="Williams A."/>
            <person name="Wolf Y.I."/>
            <person name="Wolfe K.H."/>
            <person name="Yang S.P."/>
            <person name="Yeh R.F."/>
            <person name="Collins F."/>
            <person name="Guyer M.S."/>
            <person name="Peterson J."/>
            <person name="Felsenfeld A."/>
            <person name="Wetterstrand K.A."/>
            <person name="Patrinos A."/>
            <person name="Morgan M.J."/>
            <person name="de Jong P."/>
            <person name="Catanese J.J."/>
            <person name="Osoegawa K."/>
            <person name="Shizuya H."/>
            <person name="Choi S."/>
            <person name="Chen Y.J."/>
        </authorList>
    </citation>
    <scope>NUCLEOTIDE SEQUENCE [LARGE SCALE GENOMIC DNA]</scope>
</reference>
<comment type="catalytic activity">
    <reaction evidence="20">
        <text>tetradecanal + NAD(+) + H2O = tetradecanoate + NADH + 2 H(+)</text>
        <dbReference type="Rhea" id="RHEA:44172"/>
        <dbReference type="ChEBI" id="CHEBI:15377"/>
        <dbReference type="ChEBI" id="CHEBI:15378"/>
        <dbReference type="ChEBI" id="CHEBI:30807"/>
        <dbReference type="ChEBI" id="CHEBI:57540"/>
        <dbReference type="ChEBI" id="CHEBI:57945"/>
        <dbReference type="ChEBI" id="CHEBI:84067"/>
    </reaction>
</comment>
<comment type="catalytic activity">
    <reaction evidence="23">
        <text>octadecanal + NAD(+) + H2O = octadecanoate + NADH + 2 H(+)</text>
        <dbReference type="Rhea" id="RHEA:44020"/>
        <dbReference type="ChEBI" id="CHEBI:15377"/>
        <dbReference type="ChEBI" id="CHEBI:15378"/>
        <dbReference type="ChEBI" id="CHEBI:17034"/>
        <dbReference type="ChEBI" id="CHEBI:25629"/>
        <dbReference type="ChEBI" id="CHEBI:57540"/>
        <dbReference type="ChEBI" id="CHEBI:57945"/>
    </reaction>
</comment>
<evidence type="ECO:0000256" key="8">
    <source>
        <dbReference type="ARBA" id="ARBA00022848"/>
    </source>
</evidence>
<evidence type="ECO:0000256" key="16">
    <source>
        <dbReference type="ARBA" id="ARBA00042336"/>
    </source>
</evidence>
<proteinExistence type="evidence at protein level"/>
<keyword evidence="5" id="KW-0812">Transmembrane</keyword>
<keyword evidence="4" id="KW-0597">Phosphoprotein</keyword>
<comment type="catalytic activity">
    <reaction evidence="17">
        <text>2,6,10,14-tetramethylpentadecanal + NAD(+) + H2O = 2,6,10,14-tetramethylpentadecanoate + NADH + 2 H(+)</text>
        <dbReference type="Rhea" id="RHEA:44016"/>
        <dbReference type="ChEBI" id="CHEBI:15377"/>
        <dbReference type="ChEBI" id="CHEBI:15378"/>
        <dbReference type="ChEBI" id="CHEBI:49189"/>
        <dbReference type="ChEBI" id="CHEBI:57540"/>
        <dbReference type="ChEBI" id="CHEBI:57945"/>
        <dbReference type="ChEBI" id="CHEBI:77268"/>
    </reaction>
</comment>
<dbReference type="InterPro" id="IPR029510">
    <property type="entry name" value="Ald_DH_CS_GLU"/>
</dbReference>
<dbReference type="GO" id="GO:0120553">
    <property type="term" value="F:farnesal dehydrogenase (NAD+) activity"/>
    <property type="evidence" value="ECO:0007669"/>
    <property type="project" value="UniProtKB-EC"/>
</dbReference>
<evidence type="ECO:0007829" key="35">
    <source>
        <dbReference type="ProteomicsDB" id="A0A5F9ZHZ9"/>
    </source>
</evidence>
<dbReference type="MassIVE" id="A0A5F9ZHZ9"/>
<dbReference type="Gene3D" id="3.40.309.10">
    <property type="entry name" value="Aldehyde Dehydrogenase, Chain A, domain 2"/>
    <property type="match status" value="1"/>
</dbReference>
<evidence type="ECO:0000256" key="25">
    <source>
        <dbReference type="ARBA" id="ARBA00048895"/>
    </source>
</evidence>
<dbReference type="HGNC" id="HGNC:403">
    <property type="gene designation" value="ALDH3A2"/>
</dbReference>
<dbReference type="OrthoDB" id="440325at2759"/>
<comment type="catalytic activity">
    <reaction evidence="19">
        <text>(2E,6E)-farnesal + NAD(+) + H2O = (2E,6E)-farnesoate + NADH + 2 H(+)</text>
        <dbReference type="Rhea" id="RHEA:24216"/>
        <dbReference type="ChEBI" id="CHEBI:15377"/>
        <dbReference type="ChEBI" id="CHEBI:15378"/>
        <dbReference type="ChEBI" id="CHEBI:15894"/>
        <dbReference type="ChEBI" id="CHEBI:57540"/>
        <dbReference type="ChEBI" id="CHEBI:57945"/>
        <dbReference type="ChEBI" id="CHEBI:83276"/>
        <dbReference type="EC" id="1.2.1.94"/>
    </reaction>
</comment>
<dbReference type="EMBL" id="AC115989">
    <property type="status" value="NOT_ANNOTATED_CDS"/>
    <property type="molecule type" value="Genomic_DNA"/>
</dbReference>
<evidence type="ECO:0000256" key="7">
    <source>
        <dbReference type="ARBA" id="ARBA00022832"/>
    </source>
</evidence>
<reference evidence="32" key="5">
    <citation type="submission" date="2025-09" db="UniProtKB">
        <authorList>
            <consortium name="Ensembl"/>
        </authorList>
    </citation>
    <scope>IDENTIFICATION</scope>
</reference>
<feature type="active site" evidence="29">
    <location>
        <position position="207"/>
    </location>
</feature>
<comment type="catalytic activity">
    <reaction evidence="21">
        <text>dodecanoate + NADH + 2 H(+) = dodecanal + NAD(+) + H2O</text>
        <dbReference type="Rhea" id="RHEA:44168"/>
        <dbReference type="ChEBI" id="CHEBI:15377"/>
        <dbReference type="ChEBI" id="CHEBI:15378"/>
        <dbReference type="ChEBI" id="CHEBI:18262"/>
        <dbReference type="ChEBI" id="CHEBI:27836"/>
        <dbReference type="ChEBI" id="CHEBI:57540"/>
        <dbReference type="ChEBI" id="CHEBI:57945"/>
    </reaction>
</comment>
<evidence type="ECO:0000256" key="17">
    <source>
        <dbReference type="ARBA" id="ARBA00047498"/>
    </source>
</evidence>
<comment type="catalytic activity">
    <reaction evidence="26">
        <text>decanal + NAD(+) + H2O = decanoate + NADH + 2 H(+)</text>
        <dbReference type="Rhea" id="RHEA:44104"/>
        <dbReference type="ChEBI" id="CHEBI:15377"/>
        <dbReference type="ChEBI" id="CHEBI:15378"/>
        <dbReference type="ChEBI" id="CHEBI:27689"/>
        <dbReference type="ChEBI" id="CHEBI:31457"/>
        <dbReference type="ChEBI" id="CHEBI:57540"/>
        <dbReference type="ChEBI" id="CHEBI:57945"/>
    </reaction>
</comment>
<evidence type="ECO:0000256" key="4">
    <source>
        <dbReference type="ARBA" id="ARBA00022553"/>
    </source>
</evidence>
<dbReference type="GO" id="GO:0005789">
    <property type="term" value="C:endoplasmic reticulum membrane"/>
    <property type="evidence" value="ECO:0007669"/>
    <property type="project" value="UniProtKB-SubCell"/>
</dbReference>
<dbReference type="InterPro" id="IPR015590">
    <property type="entry name" value="Aldehyde_DH_dom"/>
</dbReference>
<dbReference type="EMBL" id="AC005722">
    <property type="status" value="NOT_ANNOTATED_CDS"/>
    <property type="molecule type" value="Genomic_DNA"/>
</dbReference>
<evidence type="ECO:0000256" key="11">
    <source>
        <dbReference type="ARBA" id="ARBA00023027"/>
    </source>
</evidence>
<dbReference type="InterPro" id="IPR016162">
    <property type="entry name" value="Ald_DH_N"/>
</dbReference>
<comment type="catalytic activity">
    <reaction evidence="28">
        <text>an aldehyde + NAD(+) + H2O = a carboxylate + NADH + 2 H(+)</text>
        <dbReference type="Rhea" id="RHEA:16185"/>
        <dbReference type="ChEBI" id="CHEBI:15377"/>
        <dbReference type="ChEBI" id="CHEBI:15378"/>
        <dbReference type="ChEBI" id="CHEBI:17478"/>
        <dbReference type="ChEBI" id="CHEBI:29067"/>
        <dbReference type="ChEBI" id="CHEBI:57540"/>
        <dbReference type="ChEBI" id="CHEBI:57945"/>
        <dbReference type="EC" id="1.2.1.3"/>
    </reaction>
</comment>
<sequence length="233" mass="26292">MELEVRRVRQAFLSGRSRPLRFRLQQLEALRRMVQEREKDILTAIAADLCKSEFNVYSQEVITVLGEIDFMLENLPEWVTAKPVKKNVLTMLDEAYIQPQPLGVVLIIGAWNYPFVLTIQPLIGAIAAGNAVIIKPSELSENTAKILAKLLPQYLDQDLYIVINGGVEETTELLKQRFDHIFYTGNTAVGKIVMEAAAKHLTPVTLELGGKSPCYIDKDCDLDIVCRNFMEKI</sequence>
<dbReference type="Ensembl" id="ENST00000672487.1">
    <property type="protein sequence ID" value="ENSP00000500740.1"/>
    <property type="gene ID" value="ENSG00000072210.19"/>
</dbReference>
<keyword evidence="6" id="KW-0256">Endoplasmic reticulum</keyword>
<comment type="subcellular location">
    <subcellularLocation>
        <location evidence="1">Endoplasmic reticulum membrane</location>
        <topology evidence="1">Single-pass membrane protein</topology>
        <orientation evidence="1">Cytoplasmic side</orientation>
    </subcellularLocation>
    <subcellularLocation>
        <location evidence="2">Microsome membrane</location>
    </subcellularLocation>
</comment>
<evidence type="ECO:0000256" key="18">
    <source>
        <dbReference type="ARBA" id="ARBA00047531"/>
    </source>
</evidence>
<keyword evidence="33" id="KW-1185">Reference proteome</keyword>
<reference evidence="32" key="4">
    <citation type="submission" date="2025-08" db="UniProtKB">
        <authorList>
            <consortium name="Ensembl"/>
        </authorList>
    </citation>
    <scope>IDENTIFICATION</scope>
</reference>
<evidence type="ECO:0000256" key="24">
    <source>
        <dbReference type="ARBA" id="ARBA00048826"/>
    </source>
</evidence>
<reference evidence="32 33" key="2">
    <citation type="journal article" date="2004" name="Nature">
        <title>Finishing the euchromatic sequence of the human genome.</title>
        <authorList>
            <consortium name="International Human Genome Sequencing Consortium"/>
        </authorList>
    </citation>
    <scope>NUCLEOTIDE SEQUENCE [LARGE SCALE GENOMIC DNA]</scope>
</reference>
<dbReference type="Gene3D" id="3.40.605.10">
    <property type="entry name" value="Aldehyde Dehydrogenase, Chain A, domain 1"/>
    <property type="match status" value="1"/>
</dbReference>
<evidence type="ECO:0000256" key="15">
    <source>
        <dbReference type="ARBA" id="ARBA00039622"/>
    </source>
</evidence>
<dbReference type="PANTHER" id="PTHR43570">
    <property type="entry name" value="ALDEHYDE DEHYDROGENASE"/>
    <property type="match status" value="1"/>
</dbReference>
<organism evidence="32 33">
    <name type="scientific">Homo sapiens</name>
    <name type="common">Human</name>
    <dbReference type="NCBI Taxonomy" id="9606"/>
    <lineage>
        <taxon>Eukaryota</taxon>
        <taxon>Metazoa</taxon>
        <taxon>Chordata</taxon>
        <taxon>Craniata</taxon>
        <taxon>Vertebrata</taxon>
        <taxon>Euteleostomi</taxon>
        <taxon>Mammalia</taxon>
        <taxon>Eutheria</taxon>
        <taxon>Euarchontoglires</taxon>
        <taxon>Primates</taxon>
        <taxon>Haplorrhini</taxon>
        <taxon>Catarrhini</taxon>
        <taxon>Hominidae</taxon>
        <taxon>Homo</taxon>
    </lineage>
</organism>
<name>A0A5F9ZHZ9_HUMAN</name>
<dbReference type="Bgee" id="ENSG00000072210">
    <property type="expression patterns" value="Expressed in adrenal tissue and 207 other cell types or tissues"/>
</dbReference>
<dbReference type="SUPFAM" id="SSF53720">
    <property type="entry name" value="ALDH-like"/>
    <property type="match status" value="1"/>
</dbReference>
<dbReference type="GO" id="GO:0006631">
    <property type="term" value="P:fatty acid metabolic process"/>
    <property type="evidence" value="ECO:0007669"/>
    <property type="project" value="UniProtKB-KW"/>
</dbReference>
<evidence type="ECO:0000256" key="3">
    <source>
        <dbReference type="ARBA" id="ARBA00009986"/>
    </source>
</evidence>
<evidence type="ECO:0000256" key="5">
    <source>
        <dbReference type="ARBA" id="ARBA00022692"/>
    </source>
</evidence>
<comment type="catalytic activity">
    <reaction evidence="24">
        <text>(2E)-hexadecenal + NAD(+) + H2O = (E)-hexadec-2-enoate + NADH + 2 H(+)</text>
        <dbReference type="Rhea" id="RHEA:36135"/>
        <dbReference type="ChEBI" id="CHEBI:15377"/>
        <dbReference type="ChEBI" id="CHEBI:15378"/>
        <dbReference type="ChEBI" id="CHEBI:17585"/>
        <dbReference type="ChEBI" id="CHEBI:57540"/>
        <dbReference type="ChEBI" id="CHEBI:57945"/>
        <dbReference type="ChEBI" id="CHEBI:72745"/>
    </reaction>
</comment>
<dbReference type="InterPro" id="IPR016163">
    <property type="entry name" value="Ald_DH_C"/>
</dbReference>
<dbReference type="PROSITE" id="PS00687">
    <property type="entry name" value="ALDEHYDE_DEHYDR_GLU"/>
    <property type="match status" value="1"/>
</dbReference>
<evidence type="ECO:0000256" key="29">
    <source>
        <dbReference type="PROSITE-ProRule" id="PRU10007"/>
    </source>
</evidence>
<evidence type="ECO:0000256" key="23">
    <source>
        <dbReference type="ARBA" id="ARBA00048648"/>
    </source>
</evidence>
<evidence type="ECO:0000256" key="10">
    <source>
        <dbReference type="ARBA" id="ARBA00023002"/>
    </source>
</evidence>
<reference evidence="32 33" key="3">
    <citation type="journal article" date="2006" name="Nature">
        <title>DNA sequence of human chromosome 17 and analysis of rearrangement in the human lineage.</title>
        <authorList>
            <person name="Zody M.C."/>
            <person name="Garber M."/>
            <person name="Adams D.J."/>
            <person name="Sharpe T."/>
            <person name="Harrow J."/>
            <person name="Lupski J.R."/>
            <person name="Nicholson C."/>
            <person name="Searle S.M."/>
            <person name="Wilming L."/>
            <person name="Young S.K."/>
            <person name="Abouelleil A."/>
            <person name="Allen N.R."/>
            <person name="Bi W."/>
            <person name="Bloom T."/>
            <person name="Borowsky M.L."/>
            <person name="Bugalter B.E."/>
            <person name="Butler J."/>
            <person name="Chang J.L."/>
            <person name="Chen C.K."/>
            <person name="Cook A."/>
            <person name="Corum B."/>
            <person name="Cuomo C.A."/>
            <person name="de Jong P.J."/>
            <person name="DeCaprio D."/>
            <person name="Dewar K."/>
            <person name="FitzGerald M."/>
            <person name="Gilbert J."/>
            <person name="Gibson R."/>
            <person name="Gnerre S."/>
            <person name="Goldstein S."/>
            <person name="Grafham D.V."/>
            <person name="Grocock R."/>
            <person name="Hafez N."/>
            <person name="Hagopian D.S."/>
            <person name="Hart E."/>
            <person name="Norman C.H."/>
            <person name="Humphray S."/>
            <person name="Jaffe D.B."/>
            <person name="Jones M."/>
            <person name="Kamal M."/>
            <person name="Khodiyar V.K."/>
            <person name="LaButti K."/>
            <person name="Laird G."/>
            <person name="Lehoczky J."/>
            <person name="Liu X."/>
            <person name="Lokyitsang T."/>
            <person name="Loveland J."/>
            <person name="Lui A."/>
            <person name="Macdonald P."/>
            <person name="Major J.E."/>
            <person name="Matthews L."/>
            <person name="Mauceli E."/>
            <person name="McCarroll S.A."/>
            <person name="Mihalev A.H."/>
            <person name="Mudge J."/>
            <person name="Nguyen C."/>
            <person name="Nicol R."/>
            <person name="O'Leary S.B."/>
            <person name="Osoegawa K."/>
            <person name="Schwartz D.C."/>
            <person name="Shaw-Smith C."/>
            <person name="Stankiewicz P."/>
            <person name="Steward C."/>
            <person name="Swarbreck D."/>
            <person name="Venkataraman V."/>
            <person name="Whittaker C.A."/>
            <person name="Yang X."/>
            <person name="Zimmer A.R."/>
            <person name="Bradley A."/>
            <person name="Hubbard T."/>
            <person name="Birren B.W."/>
            <person name="Rogers J."/>
            <person name="Lander E.S."/>
            <person name="Nusbaum C."/>
        </authorList>
    </citation>
    <scope>NUCLEOTIDE SEQUENCE [LARGE SCALE GENOMIC DNA]</scope>
</reference>
<dbReference type="SMR" id="A0A5F9ZHZ9"/>
<evidence type="ECO:0000256" key="22">
    <source>
        <dbReference type="ARBA" id="ARBA00048607"/>
    </source>
</evidence>
<dbReference type="GeneTree" id="ENSGT00940000157944"/>
<keyword evidence="11" id="KW-0520">NAD</keyword>
<comment type="catalytic activity">
    <reaction evidence="25">
        <text>a fatty aldehyde + NAD(+) + H2O = a fatty acid + NADH + 2 H(+)</text>
        <dbReference type="Rhea" id="RHEA:49832"/>
        <dbReference type="ChEBI" id="CHEBI:15377"/>
        <dbReference type="ChEBI" id="CHEBI:15378"/>
        <dbReference type="ChEBI" id="CHEBI:28868"/>
        <dbReference type="ChEBI" id="CHEBI:35746"/>
        <dbReference type="ChEBI" id="CHEBI:57540"/>
        <dbReference type="ChEBI" id="CHEBI:57945"/>
    </reaction>
</comment>
<keyword evidence="8" id="KW-0492">Microsome</keyword>
<evidence type="ECO:0000256" key="19">
    <source>
        <dbReference type="ARBA" id="ARBA00047920"/>
    </source>
</evidence>
<dbReference type="PANTHER" id="PTHR43570:SF9">
    <property type="entry name" value="ALDEHYDE DEHYDROGENASE FAMILY 3 MEMBER A2"/>
    <property type="match status" value="1"/>
</dbReference>
<keyword evidence="7" id="KW-0443">Lipid metabolism</keyword>
<comment type="catalytic activity">
    <reaction evidence="18">
        <text>heptanal + NAD(+) + H2O = heptanoate + NADH + 2 H(+)</text>
        <dbReference type="Rhea" id="RHEA:44108"/>
        <dbReference type="ChEBI" id="CHEBI:15377"/>
        <dbReference type="ChEBI" id="CHEBI:15378"/>
        <dbReference type="ChEBI" id="CHEBI:32362"/>
        <dbReference type="ChEBI" id="CHEBI:34787"/>
        <dbReference type="ChEBI" id="CHEBI:57540"/>
        <dbReference type="ChEBI" id="CHEBI:57945"/>
    </reaction>
</comment>
<dbReference type="EC" id="1.2.1.3" evidence="13"/>
<evidence type="ECO:0000256" key="13">
    <source>
        <dbReference type="ARBA" id="ARBA00024226"/>
    </source>
</evidence>
<dbReference type="Proteomes" id="UP000005640">
    <property type="component" value="Chromosome 17"/>
</dbReference>
<evidence type="ECO:0000256" key="30">
    <source>
        <dbReference type="RuleBase" id="RU003345"/>
    </source>
</evidence>
<keyword evidence="34 35" id="KW-1267">Proteomics identification</keyword>
<evidence type="ECO:0000313" key="33">
    <source>
        <dbReference type="Proteomes" id="UP000005640"/>
    </source>
</evidence>
<evidence type="ECO:0000256" key="14">
    <source>
        <dbReference type="ARBA" id="ARBA00039117"/>
    </source>
</evidence>
<dbReference type="InterPro" id="IPR012394">
    <property type="entry name" value="Aldehyde_DH_NAD(P)"/>
</dbReference>
<evidence type="ECO:0000256" key="6">
    <source>
        <dbReference type="ARBA" id="ARBA00022824"/>
    </source>
</evidence>
<keyword evidence="12" id="KW-0472">Membrane</keyword>
<dbReference type="OpenTargets" id="ENSG00000072210"/>
<protein>
    <recommendedName>
        <fullName evidence="15">Aldehyde dehydrogenase family 3 member A2</fullName>
        <ecNumber evidence="13">1.2.1.3</ecNumber>
        <ecNumber evidence="14">1.2.1.94</ecNumber>
    </recommendedName>
    <alternativeName>
        <fullName evidence="16">Fatty aldehyde dehydrogenase</fullName>
    </alternativeName>
</protein>
<evidence type="ECO:0000256" key="27">
    <source>
        <dbReference type="ARBA" id="ARBA00049148"/>
    </source>
</evidence>
<evidence type="ECO:0000313" key="32">
    <source>
        <dbReference type="Ensembl" id="ENSP00000500740.1"/>
    </source>
</evidence>
<dbReference type="ExpressionAtlas" id="A0A5F9ZHZ9">
    <property type="expression patterns" value="baseline and differential"/>
</dbReference>
<dbReference type="GO" id="GO:0006081">
    <property type="term" value="P:aldehyde metabolic process"/>
    <property type="evidence" value="ECO:0007669"/>
    <property type="project" value="InterPro"/>
</dbReference>
<evidence type="ECO:0000256" key="12">
    <source>
        <dbReference type="ARBA" id="ARBA00023136"/>
    </source>
</evidence>
<comment type="similarity">
    <text evidence="3 30">Belongs to the aldehyde dehydrogenase family.</text>
</comment>
<evidence type="ECO:0000256" key="28">
    <source>
        <dbReference type="ARBA" id="ARBA00049194"/>
    </source>
</evidence>
<dbReference type="VEuPathDB" id="HostDB:ENSG00000072210"/>
<evidence type="ECO:0000256" key="26">
    <source>
        <dbReference type="ARBA" id="ARBA00048972"/>
    </source>
</evidence>
<evidence type="ECO:0007829" key="34">
    <source>
        <dbReference type="PeptideAtlas" id="A0A5F9ZHZ9"/>
    </source>
</evidence>
<evidence type="ECO:0000256" key="9">
    <source>
        <dbReference type="ARBA" id="ARBA00022989"/>
    </source>
</evidence>
<keyword evidence="7" id="KW-0276">Fatty acid metabolism</keyword>
<dbReference type="Pfam" id="PF00171">
    <property type="entry name" value="Aldedh"/>
    <property type="match status" value="1"/>
</dbReference>
<dbReference type="EC" id="1.2.1.94" evidence="14"/>
<evidence type="ECO:0000259" key="31">
    <source>
        <dbReference type="Pfam" id="PF00171"/>
    </source>
</evidence>
<accession>A0A5F9ZHZ9</accession>
<evidence type="ECO:0000256" key="1">
    <source>
        <dbReference type="ARBA" id="ARBA00004131"/>
    </source>
</evidence>
<dbReference type="FunFam" id="3.40.605.10:FF:000004">
    <property type="entry name" value="Aldehyde dehydrogenase"/>
    <property type="match status" value="1"/>
</dbReference>
<comment type="catalytic activity">
    <reaction evidence="22">
        <text>22-oxodocosanoate + NAD(+) + H2O = docosanedioate + NADH + 2 H(+)</text>
        <dbReference type="Rhea" id="RHEA:39015"/>
        <dbReference type="ChEBI" id="CHEBI:15377"/>
        <dbReference type="ChEBI" id="CHEBI:15378"/>
        <dbReference type="ChEBI" id="CHEBI:57540"/>
        <dbReference type="ChEBI" id="CHEBI:57945"/>
        <dbReference type="ChEBI" id="CHEBI:76298"/>
        <dbReference type="ChEBI" id="CHEBI:76299"/>
    </reaction>
</comment>
<gene>
    <name evidence="32" type="primary">ALDH3A2</name>
</gene>
<comment type="catalytic activity">
    <reaction evidence="27">
        <text>hexadecanoate + NADH + 2 H(+) = hexadecanal + NAD(+) + H2O</text>
        <dbReference type="Rhea" id="RHEA:33739"/>
        <dbReference type="ChEBI" id="CHEBI:7896"/>
        <dbReference type="ChEBI" id="CHEBI:15377"/>
        <dbReference type="ChEBI" id="CHEBI:15378"/>
        <dbReference type="ChEBI" id="CHEBI:17600"/>
        <dbReference type="ChEBI" id="CHEBI:57540"/>
        <dbReference type="ChEBI" id="CHEBI:57945"/>
    </reaction>
</comment>
<dbReference type="AlphaFoldDB" id="A0A5F9ZHZ9"/>
<keyword evidence="10 30" id="KW-0560">Oxidoreductase</keyword>
<evidence type="ECO:0000256" key="2">
    <source>
        <dbReference type="ARBA" id="ARBA00004524"/>
    </source>
</evidence>
<feature type="domain" description="Aldehyde dehydrogenase" evidence="31">
    <location>
        <begin position="7"/>
        <end position="231"/>
    </location>
</feature>
<dbReference type="InterPro" id="IPR016161">
    <property type="entry name" value="Ald_DH/histidinol_DH"/>
</dbReference>
<dbReference type="Ensembl" id="ENST00000672487.1">
    <property type="protein sequence ID" value="ENSP00000500740.1"/>
    <property type="gene ID" value="ENSG00000072210.20"/>
</dbReference>